<feature type="transmembrane region" description="Helical" evidence="1">
    <location>
        <begin position="30"/>
        <end position="47"/>
    </location>
</feature>
<dbReference type="RefSeq" id="WP_150899621.1">
    <property type="nucleotide sequence ID" value="NZ_WAAU01000012.1"/>
</dbReference>
<dbReference type="OrthoDB" id="1337158at2"/>
<name>A0A7J5AMB3_9FLAO</name>
<dbReference type="InterPro" id="IPR046548">
    <property type="entry name" value="DUF6804"/>
</dbReference>
<keyword evidence="1" id="KW-0472">Membrane</keyword>
<feature type="transmembrane region" description="Helical" evidence="1">
    <location>
        <begin position="79"/>
        <end position="99"/>
    </location>
</feature>
<dbReference type="EMBL" id="WAAU01000012">
    <property type="protein sequence ID" value="KAB1158653.1"/>
    <property type="molecule type" value="Genomic_DNA"/>
</dbReference>
<feature type="transmembrane region" description="Helical" evidence="1">
    <location>
        <begin position="7"/>
        <end position="24"/>
    </location>
</feature>
<proteinExistence type="predicted"/>
<dbReference type="Pfam" id="PF20619">
    <property type="entry name" value="DUF6804"/>
    <property type="match status" value="1"/>
</dbReference>
<keyword evidence="1" id="KW-0812">Transmembrane</keyword>
<keyword evidence="1" id="KW-1133">Transmembrane helix</keyword>
<evidence type="ECO:0000256" key="1">
    <source>
        <dbReference type="SAM" id="Phobius"/>
    </source>
</evidence>
<dbReference type="AlphaFoldDB" id="A0A7J5AMB3"/>
<accession>A0A7J5AMB3</accession>
<gene>
    <name evidence="2" type="ORF">F7018_08525</name>
</gene>
<evidence type="ECO:0000313" key="3">
    <source>
        <dbReference type="Proteomes" id="UP000467305"/>
    </source>
</evidence>
<feature type="transmembrane region" description="Helical" evidence="1">
    <location>
        <begin position="54"/>
        <end position="73"/>
    </location>
</feature>
<protein>
    <submittedName>
        <fullName evidence="2">Uncharacterized protein</fullName>
    </submittedName>
</protein>
<organism evidence="2 3">
    <name type="scientific">Tenacibaculum aiptasiae</name>
    <dbReference type="NCBI Taxonomy" id="426481"/>
    <lineage>
        <taxon>Bacteria</taxon>
        <taxon>Pseudomonadati</taxon>
        <taxon>Bacteroidota</taxon>
        <taxon>Flavobacteriia</taxon>
        <taxon>Flavobacteriales</taxon>
        <taxon>Flavobacteriaceae</taxon>
        <taxon>Tenacibaculum</taxon>
    </lineage>
</organism>
<keyword evidence="3" id="KW-1185">Reference proteome</keyword>
<evidence type="ECO:0000313" key="2">
    <source>
        <dbReference type="EMBL" id="KAB1158653.1"/>
    </source>
</evidence>
<reference evidence="2 3" key="1">
    <citation type="submission" date="2019-09" db="EMBL/GenBank/DDBJ databases">
        <authorList>
            <person name="Cao W.R."/>
        </authorList>
    </citation>
    <scope>NUCLEOTIDE SEQUENCE [LARGE SCALE GENOMIC DNA]</scope>
    <source>
        <strain evidence="3">a4</strain>
    </source>
</reference>
<sequence length="125" mass="15169">MRYRNIILRIVNVLCAIFLFTALLHMPIEYYRFLRVLVFIGSLLIILNKDLKLIWKLIFLPISFLFNPIIPVYLYFKPYWMPIDIIGGILFLLITFLAYKSREKLSKPKKNNQKFKNRNMYKIKY</sequence>
<dbReference type="Proteomes" id="UP000467305">
    <property type="component" value="Unassembled WGS sequence"/>
</dbReference>
<comment type="caution">
    <text evidence="2">The sequence shown here is derived from an EMBL/GenBank/DDBJ whole genome shotgun (WGS) entry which is preliminary data.</text>
</comment>